<feature type="region of interest" description="Disordered" evidence="1">
    <location>
        <begin position="74"/>
        <end position="108"/>
    </location>
</feature>
<proteinExistence type="predicted"/>
<dbReference type="PANTHER" id="PTHR36056:SF1">
    <property type="entry name" value="PROTEIN, PUTATIVE-RELATED"/>
    <property type="match status" value="1"/>
</dbReference>
<feature type="region of interest" description="Disordered" evidence="1">
    <location>
        <begin position="209"/>
        <end position="229"/>
    </location>
</feature>
<reference evidence="2" key="1">
    <citation type="submission" date="2020-07" db="EMBL/GenBank/DDBJ databases">
        <authorList>
            <person name="Lin J."/>
        </authorList>
    </citation>
    <scope>NUCLEOTIDE SEQUENCE</scope>
</reference>
<accession>A0A6V7Q6E6</accession>
<evidence type="ECO:0000313" key="2">
    <source>
        <dbReference type="EMBL" id="CAD1838692.1"/>
    </source>
</evidence>
<dbReference type="PANTHER" id="PTHR36056">
    <property type="entry name" value="PROTEIN, PUTATIVE-RELATED"/>
    <property type="match status" value="1"/>
</dbReference>
<feature type="region of interest" description="Disordered" evidence="1">
    <location>
        <begin position="1"/>
        <end position="53"/>
    </location>
</feature>
<protein>
    <submittedName>
        <fullName evidence="2">Uncharacterized protein</fullName>
    </submittedName>
</protein>
<name>A0A6V7Q6E6_ANACO</name>
<sequence>MAVASRNDASSESEPWEGRIPPRRLSPELRASDLRRRRLRRYGSDEPQRRKGEVLLEAGRLAAAYLISKGLLSPIPESEENDGGGRSIGVSSSSAGNDLANAYSESNYRRKRKRDWNSDCGENWNCSRGRRRVEGNGGYTDGKGWYKEKGRKRRTSGWDKRFHVGRYKELDMEEDDNGSKEGNGSERNRRRDFRSVVDLGLNEKNDISTKNQCESMPNGFITKNYDPPLSQRSPKFERDFCIEPMNSMEYAPQEASDADINEGTVMRGPSMNSDAWVSGLSKCEDSDSKIVQSVQSIENDPQCDLSDSVRDFDTCKPTIDLREGDKSVEHNRGSDKMKRFDHYFLFDQLPPKKLWRKLETFTFDDGIYEEVDQEKLGGDSLFRKSDTELNIHFEEEKQEQEQEQKQKPPVEVRILELNLMGTAEMSKIPDEPVTDHLYTAEKDLLSNFGILDNNQEIPVINLEGVSQEEDYGYDFFRLE</sequence>
<organism evidence="2">
    <name type="scientific">Ananas comosus var. bracteatus</name>
    <name type="common">red pineapple</name>
    <dbReference type="NCBI Taxonomy" id="296719"/>
    <lineage>
        <taxon>Eukaryota</taxon>
        <taxon>Viridiplantae</taxon>
        <taxon>Streptophyta</taxon>
        <taxon>Embryophyta</taxon>
        <taxon>Tracheophyta</taxon>
        <taxon>Spermatophyta</taxon>
        <taxon>Magnoliopsida</taxon>
        <taxon>Liliopsida</taxon>
        <taxon>Poales</taxon>
        <taxon>Bromeliaceae</taxon>
        <taxon>Bromelioideae</taxon>
        <taxon>Ananas</taxon>
    </lineage>
</organism>
<feature type="compositionally biased region" description="Basic and acidic residues" evidence="1">
    <location>
        <begin position="25"/>
        <end position="34"/>
    </location>
</feature>
<feature type="compositionally biased region" description="Basic and acidic residues" evidence="1">
    <location>
        <begin position="177"/>
        <end position="193"/>
    </location>
</feature>
<dbReference type="AlphaFoldDB" id="A0A6V7Q6E6"/>
<evidence type="ECO:0000256" key="1">
    <source>
        <dbReference type="SAM" id="MobiDB-lite"/>
    </source>
</evidence>
<gene>
    <name evidence="2" type="ORF">CB5_LOCUS21903</name>
</gene>
<feature type="compositionally biased region" description="Basic and acidic residues" evidence="1">
    <location>
        <begin position="42"/>
        <end position="53"/>
    </location>
</feature>
<dbReference type="EMBL" id="LR862133">
    <property type="protein sequence ID" value="CAD1838692.1"/>
    <property type="molecule type" value="Genomic_DNA"/>
</dbReference>
<feature type="region of interest" description="Disordered" evidence="1">
    <location>
        <begin position="172"/>
        <end position="193"/>
    </location>
</feature>
<dbReference type="InterPro" id="IPR040276">
    <property type="entry name" value="At4g26450-like"/>
</dbReference>